<evidence type="ECO:0000313" key="2">
    <source>
        <dbReference type="Proteomes" id="UP001163603"/>
    </source>
</evidence>
<organism evidence="1 2">
    <name type="scientific">Pistacia integerrima</name>
    <dbReference type="NCBI Taxonomy" id="434235"/>
    <lineage>
        <taxon>Eukaryota</taxon>
        <taxon>Viridiplantae</taxon>
        <taxon>Streptophyta</taxon>
        <taxon>Embryophyta</taxon>
        <taxon>Tracheophyta</taxon>
        <taxon>Spermatophyta</taxon>
        <taxon>Magnoliopsida</taxon>
        <taxon>eudicotyledons</taxon>
        <taxon>Gunneridae</taxon>
        <taxon>Pentapetalae</taxon>
        <taxon>rosids</taxon>
        <taxon>malvids</taxon>
        <taxon>Sapindales</taxon>
        <taxon>Anacardiaceae</taxon>
        <taxon>Pistacia</taxon>
    </lineage>
</organism>
<sequence>MFIYFFTSINVLKLFYALLCDSRSGFEARDSWTANCFRLFLRMENPIDFLNCLDRDMSMKILMCLDDLSDLVRVSCVSPSWRHHVIENGLCKQLCLRMFPQLSKVDHVVEPSCRLKELAEGESENFVKGQSSESENRVYTFLARGCTSFPVRGLIFEPIYASSTDNYPEESIHNTLEPSDRVARRASYWSSKGHSNPAVPETLIYKLLGDLCVISEINIQPFKAYFQWGLPIYSARAVRFRMGHAKSPIDDPMGESSNDSTDDKFVWTYTSQEFPMAQENRLQKFKLPEPVMCIGGILKIELLGRIQKQEMDGLYYICVSHVQIVGQSLSPTFGVDILEPSGKFVLKVNSYTKPSECEDSSATPSASLRRSVADLGQIINILRGNVFDGPEYEYEWGEEDDSDDEFLP</sequence>
<name>A0ACC0ZPC4_9ROSI</name>
<protein>
    <submittedName>
        <fullName evidence="1">Uncharacterized protein</fullName>
    </submittedName>
</protein>
<accession>A0ACC0ZPC4</accession>
<keyword evidence="2" id="KW-1185">Reference proteome</keyword>
<dbReference type="Proteomes" id="UP001163603">
    <property type="component" value="Chromosome 1"/>
</dbReference>
<comment type="caution">
    <text evidence="1">The sequence shown here is derived from an EMBL/GenBank/DDBJ whole genome shotgun (WGS) entry which is preliminary data.</text>
</comment>
<proteinExistence type="predicted"/>
<gene>
    <name evidence="1" type="ORF">Pint_00346</name>
</gene>
<evidence type="ECO:0000313" key="1">
    <source>
        <dbReference type="EMBL" id="KAJ0053998.1"/>
    </source>
</evidence>
<reference evidence="2" key="1">
    <citation type="journal article" date="2023" name="G3 (Bethesda)">
        <title>Genome assembly and association tests identify interacting loci associated with vigor, precocity, and sex in interspecific pistachio rootstocks.</title>
        <authorList>
            <person name="Palmer W."/>
            <person name="Jacygrad E."/>
            <person name="Sagayaradj S."/>
            <person name="Cavanaugh K."/>
            <person name="Han R."/>
            <person name="Bertier L."/>
            <person name="Beede B."/>
            <person name="Kafkas S."/>
            <person name="Golino D."/>
            <person name="Preece J."/>
            <person name="Michelmore R."/>
        </authorList>
    </citation>
    <scope>NUCLEOTIDE SEQUENCE [LARGE SCALE GENOMIC DNA]</scope>
</reference>
<dbReference type="EMBL" id="CM047736">
    <property type="protein sequence ID" value="KAJ0053998.1"/>
    <property type="molecule type" value="Genomic_DNA"/>
</dbReference>